<evidence type="ECO:0000313" key="1">
    <source>
        <dbReference type="EMBL" id="GAC50208.1"/>
    </source>
</evidence>
<evidence type="ECO:0000313" key="2">
    <source>
        <dbReference type="Proteomes" id="UP000010988"/>
    </source>
</evidence>
<reference evidence="1 2" key="1">
    <citation type="submission" date="2012-12" db="EMBL/GenBank/DDBJ databases">
        <title>Whole genome shotgun sequence of Gordonia aichiensis NBRC 108223.</title>
        <authorList>
            <person name="Isaki-Nakamura S."/>
            <person name="Hosoyama A."/>
            <person name="Tsuchikane K."/>
            <person name="Ando Y."/>
            <person name="Baba S."/>
            <person name="Ohji S."/>
            <person name="Hamada M."/>
            <person name="Tamura T."/>
            <person name="Yamazoe A."/>
            <person name="Yamazaki S."/>
            <person name="Fujita N."/>
        </authorList>
    </citation>
    <scope>NUCLEOTIDE SEQUENCE [LARGE SCALE GENOMIC DNA]</scope>
    <source>
        <strain evidence="1 2">NBRC 108223</strain>
    </source>
</reference>
<accession>L7KR63</accession>
<dbReference type="OrthoDB" id="4381973at2"/>
<dbReference type="Proteomes" id="UP000010988">
    <property type="component" value="Unassembled WGS sequence"/>
</dbReference>
<gene>
    <name evidence="1" type="ORF">GOACH_22_00050</name>
</gene>
<evidence type="ECO:0008006" key="3">
    <source>
        <dbReference type="Google" id="ProtNLM"/>
    </source>
</evidence>
<dbReference type="STRING" id="1220583.GOACH_22_00050"/>
<organism evidence="1 2">
    <name type="scientific">Gordonia aichiensis NBRC 108223</name>
    <dbReference type="NCBI Taxonomy" id="1220583"/>
    <lineage>
        <taxon>Bacteria</taxon>
        <taxon>Bacillati</taxon>
        <taxon>Actinomycetota</taxon>
        <taxon>Actinomycetes</taxon>
        <taxon>Mycobacteriales</taxon>
        <taxon>Gordoniaceae</taxon>
        <taxon>Gordonia</taxon>
    </lineage>
</organism>
<dbReference type="EMBL" id="BANR01000022">
    <property type="protein sequence ID" value="GAC50208.1"/>
    <property type="molecule type" value="Genomic_DNA"/>
</dbReference>
<sequence>MAVTNTDLVKWLGADTTDTTLMAQATQAVTMAEAMCDAYCRGAHRYASGATRPGVDAVVLMASARMLANPEGLRYATGVVSFDDAFNGFTLAEQMVLNRYRKRAA</sequence>
<protein>
    <recommendedName>
        <fullName evidence="3">Phage gp6-like head-tail connector protein</fullName>
    </recommendedName>
</protein>
<proteinExistence type="predicted"/>
<dbReference type="RefSeq" id="WP_005177646.1">
    <property type="nucleotide sequence ID" value="NZ_BANR01000022.1"/>
</dbReference>
<name>L7KR63_9ACTN</name>
<keyword evidence="2" id="KW-1185">Reference proteome</keyword>
<dbReference type="eggNOG" id="ENOG502ZQB1">
    <property type="taxonomic scope" value="Bacteria"/>
</dbReference>
<comment type="caution">
    <text evidence="1">The sequence shown here is derived from an EMBL/GenBank/DDBJ whole genome shotgun (WGS) entry which is preliminary data.</text>
</comment>
<dbReference type="AlphaFoldDB" id="L7KR63"/>